<gene>
    <name evidence="2" type="ORF">C7B46_02105</name>
</gene>
<dbReference type="InterPro" id="IPR003832">
    <property type="entry name" value="DUF212"/>
</dbReference>
<accession>A0A2T2XL73</accession>
<feature type="transmembrane region" description="Helical" evidence="1">
    <location>
        <begin position="88"/>
        <end position="109"/>
    </location>
</feature>
<evidence type="ECO:0000313" key="2">
    <source>
        <dbReference type="EMBL" id="PSR35242.1"/>
    </source>
</evidence>
<keyword evidence="1" id="KW-1133">Transmembrane helix</keyword>
<keyword evidence="1" id="KW-0812">Transmembrane</keyword>
<dbReference type="Proteomes" id="UP000242972">
    <property type="component" value="Unassembled WGS sequence"/>
</dbReference>
<evidence type="ECO:0000313" key="3">
    <source>
        <dbReference type="Proteomes" id="UP000242972"/>
    </source>
</evidence>
<sequence length="154" mass="17244">MHGSYWRRRSRVHSGLSRLLNDSNRVLITAILAVASAQLMKFVIYAWYKKRPRLERLIGSGGMPSSHSAMVSALSTAMGFQTGWQSPMFAVSCVLGFIVLYDAIGVRRTVGLQSKYLNRMSDSEEFPEFVGHTPVEVLMGALWGVFLGILLYRI</sequence>
<dbReference type="AlphaFoldDB" id="A0A2T2XL73"/>
<evidence type="ECO:0008006" key="4">
    <source>
        <dbReference type="Google" id="ProtNLM"/>
    </source>
</evidence>
<evidence type="ECO:0000256" key="1">
    <source>
        <dbReference type="SAM" id="Phobius"/>
    </source>
</evidence>
<comment type="caution">
    <text evidence="2">The sequence shown here is derived from an EMBL/GenBank/DDBJ whole genome shotgun (WGS) entry which is preliminary data.</text>
</comment>
<dbReference type="PANTHER" id="PTHR31446:SF29">
    <property type="entry name" value="ACID PHOSPHATASE_VANADIUM-DEPENDENT HALOPEROXIDASE-RELATED PROTEIN"/>
    <property type="match status" value="1"/>
</dbReference>
<keyword evidence="1" id="KW-0472">Membrane</keyword>
<name>A0A2T2XL73_9FIRM</name>
<protein>
    <recommendedName>
        <fullName evidence="4">Acid phosphatase</fullName>
    </recommendedName>
</protein>
<dbReference type="PANTHER" id="PTHR31446">
    <property type="entry name" value="ACID PHOSPHATASE/VANADIUM-DEPENDENT HALOPEROXIDASE-RELATED PROTEIN"/>
    <property type="match status" value="1"/>
</dbReference>
<proteinExistence type="predicted"/>
<organism evidence="2 3">
    <name type="scientific">Sulfobacillus benefaciens</name>
    <dbReference type="NCBI Taxonomy" id="453960"/>
    <lineage>
        <taxon>Bacteria</taxon>
        <taxon>Bacillati</taxon>
        <taxon>Bacillota</taxon>
        <taxon>Clostridia</taxon>
        <taxon>Eubacteriales</taxon>
        <taxon>Clostridiales Family XVII. Incertae Sedis</taxon>
        <taxon>Sulfobacillus</taxon>
    </lineage>
</organism>
<dbReference type="Pfam" id="PF02681">
    <property type="entry name" value="DUF212"/>
    <property type="match status" value="1"/>
</dbReference>
<reference evidence="2 3" key="1">
    <citation type="journal article" date="2014" name="BMC Genomics">
        <title>Comparison of environmental and isolate Sulfobacillus genomes reveals diverse carbon, sulfur, nitrogen, and hydrogen metabolisms.</title>
        <authorList>
            <person name="Justice N.B."/>
            <person name="Norman A."/>
            <person name="Brown C.T."/>
            <person name="Singh A."/>
            <person name="Thomas B.C."/>
            <person name="Banfield J.F."/>
        </authorList>
    </citation>
    <scope>NUCLEOTIDE SEQUENCE [LARGE SCALE GENOMIC DNA]</scope>
    <source>
        <strain evidence="2">AMDSBA4</strain>
    </source>
</reference>
<dbReference type="EMBL" id="PXYW01000003">
    <property type="protein sequence ID" value="PSR35242.1"/>
    <property type="molecule type" value="Genomic_DNA"/>
</dbReference>
<feature type="transmembrane region" description="Helical" evidence="1">
    <location>
        <begin position="129"/>
        <end position="152"/>
    </location>
</feature>
<feature type="transmembrane region" description="Helical" evidence="1">
    <location>
        <begin position="26"/>
        <end position="48"/>
    </location>
</feature>